<dbReference type="InterPro" id="IPR023210">
    <property type="entry name" value="NADP_OxRdtase_dom"/>
</dbReference>
<dbReference type="AlphaFoldDB" id="A0A8J3P289"/>
<dbReference type="CDD" id="cd19152">
    <property type="entry name" value="AKR_AKR15A"/>
    <property type="match status" value="1"/>
</dbReference>
<dbReference type="GO" id="GO:0016491">
    <property type="term" value="F:oxidoreductase activity"/>
    <property type="evidence" value="ECO:0007669"/>
    <property type="project" value="InterPro"/>
</dbReference>
<sequence>MSNPLGSSTVAVSALGFGAASIGNLYRAVPDEQAAATVDAAWQAGIRYFDTAPHYGLGLSERRLGQALAEHPRAEYVLSTKVGRILVDEPDGAGDDLANGFAVPATRRRVWDFSAAGVRRSIEESLARLGHDRIDIVLMHDPDESPEPDRALREAYPALDGLRREGIVGAIGVGSKDPAILARFATETDVDALMIAGRYTLLEQPALDDILPACVKRGISVLNVGVFNSGLLAVEWPDETRPYEYGAAPADILARAQGIATACRRHGVTLPQAALAFAAAHPAVASIVVGAGKPEHVERSAEWFAREAPPAQLWADLVDEGLLRPDAPTPA</sequence>
<keyword evidence="3" id="KW-1185">Reference proteome</keyword>
<dbReference type="PANTHER" id="PTHR42686">
    <property type="entry name" value="GH17980P-RELATED"/>
    <property type="match status" value="1"/>
</dbReference>
<dbReference type="Pfam" id="PF00248">
    <property type="entry name" value="Aldo_ket_red"/>
    <property type="match status" value="1"/>
</dbReference>
<evidence type="ECO:0000313" key="3">
    <source>
        <dbReference type="Proteomes" id="UP000659904"/>
    </source>
</evidence>
<accession>A0A8J3P289</accession>
<reference evidence="2 3" key="1">
    <citation type="submission" date="2021-01" db="EMBL/GenBank/DDBJ databases">
        <title>Whole genome shotgun sequence of Catellatospora citrea NBRC 14495.</title>
        <authorList>
            <person name="Komaki H."/>
            <person name="Tamura T."/>
        </authorList>
    </citation>
    <scope>NUCLEOTIDE SEQUENCE [LARGE SCALE GENOMIC DNA]</scope>
    <source>
        <strain evidence="2 3">NBRC 14495</strain>
    </source>
</reference>
<dbReference type="Gene3D" id="3.20.20.100">
    <property type="entry name" value="NADP-dependent oxidoreductase domain"/>
    <property type="match status" value="1"/>
</dbReference>
<dbReference type="RefSeq" id="WP_120318893.1">
    <property type="nucleotide sequence ID" value="NZ_BONH01000019.1"/>
</dbReference>
<dbReference type="InterPro" id="IPR020471">
    <property type="entry name" value="AKR"/>
</dbReference>
<protein>
    <submittedName>
        <fullName evidence="2">Oxidoreductase</fullName>
    </submittedName>
</protein>
<proteinExistence type="predicted"/>
<dbReference type="GO" id="GO:0005829">
    <property type="term" value="C:cytosol"/>
    <property type="evidence" value="ECO:0007669"/>
    <property type="project" value="TreeGrafter"/>
</dbReference>
<feature type="domain" description="NADP-dependent oxidoreductase" evidence="1">
    <location>
        <begin position="15"/>
        <end position="308"/>
    </location>
</feature>
<evidence type="ECO:0000313" key="2">
    <source>
        <dbReference type="EMBL" id="GIF99110.1"/>
    </source>
</evidence>
<dbReference type="Proteomes" id="UP000659904">
    <property type="component" value="Unassembled WGS sequence"/>
</dbReference>
<comment type="caution">
    <text evidence="2">The sequence shown here is derived from an EMBL/GenBank/DDBJ whole genome shotgun (WGS) entry which is preliminary data.</text>
</comment>
<organism evidence="2 3">
    <name type="scientific">Catellatospora citrea</name>
    <dbReference type="NCBI Taxonomy" id="53366"/>
    <lineage>
        <taxon>Bacteria</taxon>
        <taxon>Bacillati</taxon>
        <taxon>Actinomycetota</taxon>
        <taxon>Actinomycetes</taxon>
        <taxon>Micromonosporales</taxon>
        <taxon>Micromonosporaceae</taxon>
        <taxon>Catellatospora</taxon>
    </lineage>
</organism>
<gene>
    <name evidence="2" type="ORF">Cci01nite_42040</name>
</gene>
<dbReference type="PANTHER" id="PTHR42686:SF1">
    <property type="entry name" value="GH17980P-RELATED"/>
    <property type="match status" value="1"/>
</dbReference>
<dbReference type="SUPFAM" id="SSF51430">
    <property type="entry name" value="NAD(P)-linked oxidoreductase"/>
    <property type="match status" value="1"/>
</dbReference>
<dbReference type="EMBL" id="BONH01000019">
    <property type="protein sequence ID" value="GIF99110.1"/>
    <property type="molecule type" value="Genomic_DNA"/>
</dbReference>
<evidence type="ECO:0000259" key="1">
    <source>
        <dbReference type="Pfam" id="PF00248"/>
    </source>
</evidence>
<name>A0A8J3P289_9ACTN</name>
<dbReference type="InterPro" id="IPR036812">
    <property type="entry name" value="NAD(P)_OxRdtase_dom_sf"/>
</dbReference>